<dbReference type="AlphaFoldDB" id="A0A2Z5GCC8"/>
<proteinExistence type="inferred from homology"/>
<dbReference type="GO" id="GO:0016301">
    <property type="term" value="F:kinase activity"/>
    <property type="evidence" value="ECO:0007669"/>
    <property type="project" value="UniProtKB-KW"/>
</dbReference>
<dbReference type="PROSITE" id="PS01125">
    <property type="entry name" value="ROK"/>
    <property type="match status" value="1"/>
</dbReference>
<comment type="similarity">
    <text evidence="1">Belongs to the ROK (NagC/XylR) family.</text>
</comment>
<reference evidence="2 3" key="1">
    <citation type="journal article" date="2018" name="Front. Microbiol.">
        <title>Hydrolytic Capabilities as a Key to Environmental Success: Chitinolytic and Cellulolytic Acidobacteria From Acidic Sub-arctic Soils and Boreal Peatlands.</title>
        <authorList>
            <person name="Belova S.E."/>
            <person name="Ravin N.V."/>
            <person name="Pankratov T.A."/>
            <person name="Rakitin A.L."/>
            <person name="Ivanova A.A."/>
            <person name="Beletsky A.V."/>
            <person name="Mardanov A.V."/>
            <person name="Sinninghe Damste J.S."/>
            <person name="Dedysh S.N."/>
        </authorList>
    </citation>
    <scope>NUCLEOTIDE SEQUENCE [LARGE SCALE GENOMIC DNA]</scope>
    <source>
        <strain evidence="2 3">SBC82</strain>
        <plasmid evidence="3">pacpol4</plasmid>
    </source>
</reference>
<dbReference type="InterPro" id="IPR043129">
    <property type="entry name" value="ATPase_NBD"/>
</dbReference>
<name>A0A2Z5GCC8_9BACT</name>
<organism evidence="2 3">
    <name type="scientific">Acidisarcina polymorpha</name>
    <dbReference type="NCBI Taxonomy" id="2211140"/>
    <lineage>
        <taxon>Bacteria</taxon>
        <taxon>Pseudomonadati</taxon>
        <taxon>Acidobacteriota</taxon>
        <taxon>Terriglobia</taxon>
        <taxon>Terriglobales</taxon>
        <taxon>Acidobacteriaceae</taxon>
        <taxon>Acidisarcina</taxon>
    </lineage>
</organism>
<dbReference type="KEGG" id="abas:ACPOL_7071"/>
<evidence type="ECO:0000313" key="3">
    <source>
        <dbReference type="Proteomes" id="UP000253606"/>
    </source>
</evidence>
<dbReference type="EMBL" id="CP030843">
    <property type="protein sequence ID" value="AXC16265.1"/>
    <property type="molecule type" value="Genomic_DNA"/>
</dbReference>
<dbReference type="Gene3D" id="3.30.420.40">
    <property type="match status" value="2"/>
</dbReference>
<keyword evidence="2" id="KW-0418">Kinase</keyword>
<gene>
    <name evidence="2" type="ORF">ACPOL_7071</name>
</gene>
<dbReference type="PANTHER" id="PTHR18964">
    <property type="entry name" value="ROK (REPRESSOR, ORF, KINASE) FAMILY"/>
    <property type="match status" value="1"/>
</dbReference>
<dbReference type="PANTHER" id="PTHR18964:SF149">
    <property type="entry name" value="BIFUNCTIONAL UDP-N-ACETYLGLUCOSAMINE 2-EPIMERASE_N-ACETYLMANNOSAMINE KINASE"/>
    <property type="match status" value="1"/>
</dbReference>
<accession>A0A2Z5GCC8</accession>
<geneLocation type="plasmid" evidence="3">
    <name>pacpol4</name>
</geneLocation>
<dbReference type="Pfam" id="PF00480">
    <property type="entry name" value="ROK"/>
    <property type="match status" value="1"/>
</dbReference>
<evidence type="ECO:0000256" key="1">
    <source>
        <dbReference type="ARBA" id="ARBA00006479"/>
    </source>
</evidence>
<keyword evidence="2" id="KW-0808">Transferase</keyword>
<dbReference type="SUPFAM" id="SSF53067">
    <property type="entry name" value="Actin-like ATPase domain"/>
    <property type="match status" value="1"/>
</dbReference>
<dbReference type="Proteomes" id="UP000253606">
    <property type="component" value="Plasmid pACPOL4"/>
</dbReference>
<dbReference type="InterPro" id="IPR049874">
    <property type="entry name" value="ROK_cs"/>
</dbReference>
<evidence type="ECO:0000313" key="2">
    <source>
        <dbReference type="EMBL" id="AXC16265.1"/>
    </source>
</evidence>
<dbReference type="InterPro" id="IPR000600">
    <property type="entry name" value="ROK"/>
</dbReference>
<keyword evidence="2" id="KW-0614">Plasmid</keyword>
<keyword evidence="3" id="KW-1185">Reference proteome</keyword>
<sequence length="337" mass="34923">MTLERYAIGVDLGGTNLRIATYKEESTPNGMIADSIVLPTRVEDGPDAVADDMSGAIRKLLSKHGHGGNFAGLGIGTPGPLELPDGILRNPPNLPGFNGYNLRRAVELRVGVPAIIESDANLAALAEFRLGSGKTYGAQSLCMLTLGTGVGNGIILDGKVWNGHNGMGGEAGHNSVDPEGEPCPCGSRGCLELYASATGLKRMAKESRGSDANDSDESSILTARHIAESATAGDAAALAVFARVGTALGIGLGALVNTLNLPLYVIGGGVSAAWDLFAPQMTVELRMRSYVYRMNAPTEDDSRLRSPRKTHVVRAELGADAGLLGACLLPLMQGSSG</sequence>
<dbReference type="RefSeq" id="WP_236657623.1">
    <property type="nucleotide sequence ID" value="NZ_CP030843.1"/>
</dbReference>
<protein>
    <submittedName>
        <fullName evidence="2">Glucokinase</fullName>
    </submittedName>
</protein>